<accession>A0A8E6ESB4</accession>
<evidence type="ECO:0000256" key="1">
    <source>
        <dbReference type="ARBA" id="ARBA00004167"/>
    </source>
</evidence>
<dbReference type="Gene3D" id="3.30.479.30">
    <property type="entry name" value="Band 7 domain"/>
    <property type="match status" value="1"/>
</dbReference>
<dbReference type="AlphaFoldDB" id="A0A8E6ESB4"/>
<dbReference type="RefSeq" id="WP_213494340.1">
    <property type="nucleotide sequence ID" value="NZ_CP074694.1"/>
</dbReference>
<keyword evidence="2" id="KW-0472">Membrane</keyword>
<reference evidence="4" key="1">
    <citation type="submission" date="2021-05" db="EMBL/GenBank/DDBJ databases">
        <title>Complete genome sequence of the cellulolytic planctomycete Telmatocola sphagniphila SP2T and characterization of the first cellulase from planctomycetes.</title>
        <authorList>
            <person name="Rakitin A.L."/>
            <person name="Beletsky A.V."/>
            <person name="Naumoff D.G."/>
            <person name="Kulichevskaya I.S."/>
            <person name="Mardanov A.V."/>
            <person name="Ravin N.V."/>
            <person name="Dedysh S.N."/>
        </authorList>
    </citation>
    <scope>NUCLEOTIDE SEQUENCE</scope>
    <source>
        <strain evidence="4">SP2T</strain>
    </source>
</reference>
<dbReference type="Pfam" id="PF01145">
    <property type="entry name" value="Band_7"/>
    <property type="match status" value="1"/>
</dbReference>
<feature type="domain" description="Band 7" evidence="3">
    <location>
        <begin position="274"/>
        <end position="457"/>
    </location>
</feature>
<evidence type="ECO:0000313" key="5">
    <source>
        <dbReference type="Proteomes" id="UP000676194"/>
    </source>
</evidence>
<evidence type="ECO:0000259" key="3">
    <source>
        <dbReference type="Pfam" id="PF01145"/>
    </source>
</evidence>
<dbReference type="Proteomes" id="UP000676194">
    <property type="component" value="Chromosome"/>
</dbReference>
<keyword evidence="5" id="KW-1185">Reference proteome</keyword>
<keyword evidence="2" id="KW-0812">Transmembrane</keyword>
<organism evidence="4 5">
    <name type="scientific">Telmatocola sphagniphila</name>
    <dbReference type="NCBI Taxonomy" id="1123043"/>
    <lineage>
        <taxon>Bacteria</taxon>
        <taxon>Pseudomonadati</taxon>
        <taxon>Planctomycetota</taxon>
        <taxon>Planctomycetia</taxon>
        <taxon>Gemmatales</taxon>
        <taxon>Gemmataceae</taxon>
    </lineage>
</organism>
<dbReference type="InterPro" id="IPR001107">
    <property type="entry name" value="Band_7"/>
</dbReference>
<dbReference type="InterPro" id="IPR036013">
    <property type="entry name" value="Band_7/SPFH_dom_sf"/>
</dbReference>
<dbReference type="EMBL" id="CP074694">
    <property type="protein sequence ID" value="QVL30469.1"/>
    <property type="molecule type" value="Genomic_DNA"/>
</dbReference>
<evidence type="ECO:0000256" key="2">
    <source>
        <dbReference type="SAM" id="Phobius"/>
    </source>
</evidence>
<feature type="transmembrane region" description="Helical" evidence="2">
    <location>
        <begin position="6"/>
        <end position="30"/>
    </location>
</feature>
<name>A0A8E6ESB4_9BACT</name>
<dbReference type="GO" id="GO:0016020">
    <property type="term" value="C:membrane"/>
    <property type="evidence" value="ECO:0007669"/>
    <property type="project" value="UniProtKB-SubCell"/>
</dbReference>
<evidence type="ECO:0000313" key="4">
    <source>
        <dbReference type="EMBL" id="QVL30469.1"/>
    </source>
</evidence>
<keyword evidence="2" id="KW-1133">Transmembrane helix</keyword>
<proteinExistence type="predicted"/>
<protein>
    <recommendedName>
        <fullName evidence="3">Band 7 domain-containing protein</fullName>
    </recommendedName>
</protein>
<gene>
    <name evidence="4" type="ORF">KIH39_16600</name>
</gene>
<comment type="subcellular location">
    <subcellularLocation>
        <location evidence="1">Membrane</location>
        <topology evidence="1">Single-pass membrane protein</topology>
    </subcellularLocation>
</comment>
<sequence length="646" mass="71309">MDPANLYSIVALALVLVVLLISVFLVARYLPNNKVGIVEKLWSNRGSLGGGQIVARNGEAGFEPDVLRGGIHFGYWRWQYKVHQRPLITIKQGKMGYVFARTGEALGPSQTLGRVVECNHYQDVEAFLEHGQKGRQRAILREGVYAINLAVFSVITEDGVFAIDVAQDAAKWHRHLAEINGFDPVVIGSSTEKLMDDIGIVTTHDGPSLEPGEIIAPPVGNEVDNPNYHNNYQDIEAFLKAGGRRGKQYAPLVDGTYFINRWFATIELIPKEVITIGEVGVVVSYYGKQGNDTSGATFRHGERVHQGQRGVWENTLGPGKYPFNTYAGQIIRVPTTNFVLHWITGKTEGHKYDESLRSIDLITKDAYEPILPLSVVVHIDYQKAPNVIQRFGDVKKLITQTIDPMLSAYFRDVAHKRTMLELVHDRDDIQAQARMELSLKFEQFDIQCVDVLIGKPESQGDDGKIENLLEQLRLRQLSLEQIETYGKQEVAAGKKQTLNDANAKAEMQAQLTHSAIQISIQTNEAEAALARARKDAERIVVTAKAASESVSLEGQGLSEKVNLVGKAEAEVLQKKVESFGDSRLYAMSLIAESLAQSKQPLVPETMFAGGGDQGSGLLGTLMSLLVAEKMGMKLPARTIAEEKAPR</sequence>
<dbReference type="KEGG" id="tsph:KIH39_16600"/>